<dbReference type="Gene3D" id="1.20.58.1100">
    <property type="match status" value="1"/>
</dbReference>
<evidence type="ECO:0000313" key="3">
    <source>
        <dbReference type="Proteomes" id="UP001211907"/>
    </source>
</evidence>
<feature type="domain" description="MHD2" evidence="1">
    <location>
        <begin position="1"/>
        <end position="95"/>
    </location>
</feature>
<dbReference type="PANTHER" id="PTHR47263">
    <property type="entry name" value="ADENYLATE CYCLASE ACTIVATION PROTEIN GIT1"/>
    <property type="match status" value="1"/>
</dbReference>
<name>A0AAD5T8Y3_9FUNG</name>
<sequence length="140" mass="16501">MATEVIKKIWEDSLIAVESCLIPQLYGPIEKERRVLNTRQVSVLNWALDFLKQFFHADCADLGLPINALETRKYVHDAKLIDAYFRELKKLKSDYELSLIHGREKEYLLRLIRVRIEKEDGLTNTERDEGRKWHWGAGIF</sequence>
<dbReference type="Proteomes" id="UP001211907">
    <property type="component" value="Unassembled WGS sequence"/>
</dbReference>
<evidence type="ECO:0000259" key="1">
    <source>
        <dbReference type="PROSITE" id="PS51259"/>
    </source>
</evidence>
<organism evidence="2 3">
    <name type="scientific">Physocladia obscura</name>
    <dbReference type="NCBI Taxonomy" id="109957"/>
    <lineage>
        <taxon>Eukaryota</taxon>
        <taxon>Fungi</taxon>
        <taxon>Fungi incertae sedis</taxon>
        <taxon>Chytridiomycota</taxon>
        <taxon>Chytridiomycota incertae sedis</taxon>
        <taxon>Chytridiomycetes</taxon>
        <taxon>Chytridiales</taxon>
        <taxon>Chytriomycetaceae</taxon>
        <taxon>Physocladia</taxon>
    </lineage>
</organism>
<evidence type="ECO:0000313" key="2">
    <source>
        <dbReference type="EMBL" id="KAJ3127074.1"/>
    </source>
</evidence>
<dbReference type="PANTHER" id="PTHR47263:SF1">
    <property type="entry name" value="C2 DOMAIN PROTEIN (AFU_ORTHOLOGUE AFUA_7G02350)"/>
    <property type="match status" value="1"/>
</dbReference>
<dbReference type="PROSITE" id="PS51259">
    <property type="entry name" value="MHD2"/>
    <property type="match status" value="1"/>
</dbReference>
<comment type="caution">
    <text evidence="2">The sequence shown here is derived from an EMBL/GenBank/DDBJ whole genome shotgun (WGS) entry which is preliminary data.</text>
</comment>
<dbReference type="AlphaFoldDB" id="A0AAD5T8Y3"/>
<protein>
    <recommendedName>
        <fullName evidence="1">MHD2 domain-containing protein</fullName>
    </recommendedName>
</protein>
<reference evidence="2" key="1">
    <citation type="submission" date="2020-05" db="EMBL/GenBank/DDBJ databases">
        <title>Phylogenomic resolution of chytrid fungi.</title>
        <authorList>
            <person name="Stajich J.E."/>
            <person name="Amses K."/>
            <person name="Simmons R."/>
            <person name="Seto K."/>
            <person name="Myers J."/>
            <person name="Bonds A."/>
            <person name="Quandt C.A."/>
            <person name="Barry K."/>
            <person name="Liu P."/>
            <person name="Grigoriev I."/>
            <person name="Longcore J.E."/>
            <person name="James T.Y."/>
        </authorList>
    </citation>
    <scope>NUCLEOTIDE SEQUENCE</scope>
    <source>
        <strain evidence="2">JEL0513</strain>
    </source>
</reference>
<proteinExistence type="predicted"/>
<keyword evidence="3" id="KW-1185">Reference proteome</keyword>
<gene>
    <name evidence="2" type="ORF">HK100_009934</name>
</gene>
<dbReference type="InterPro" id="IPR014772">
    <property type="entry name" value="Munc13_dom-2"/>
</dbReference>
<dbReference type="EMBL" id="JADGJH010000529">
    <property type="protein sequence ID" value="KAJ3127074.1"/>
    <property type="molecule type" value="Genomic_DNA"/>
</dbReference>
<dbReference type="InterPro" id="IPR052811">
    <property type="entry name" value="Glucose_resp_signaling"/>
</dbReference>
<accession>A0AAD5T8Y3</accession>